<evidence type="ECO:0000256" key="2">
    <source>
        <dbReference type="ARBA" id="ARBA00023315"/>
    </source>
</evidence>
<dbReference type="SUPFAM" id="SSF55729">
    <property type="entry name" value="Acyl-CoA N-acyltransferases (Nat)"/>
    <property type="match status" value="1"/>
</dbReference>
<accession>A0A2W2B9W2</accession>
<dbReference type="InterPro" id="IPR000182">
    <property type="entry name" value="GNAT_dom"/>
</dbReference>
<evidence type="ECO:0000259" key="3">
    <source>
        <dbReference type="PROSITE" id="PS51186"/>
    </source>
</evidence>
<dbReference type="Proteomes" id="UP000248795">
    <property type="component" value="Unassembled WGS sequence"/>
</dbReference>
<organism evidence="4 5">
    <name type="scientific">Aestuariivirga litoralis</name>
    <dbReference type="NCBI Taxonomy" id="2650924"/>
    <lineage>
        <taxon>Bacteria</taxon>
        <taxon>Pseudomonadati</taxon>
        <taxon>Pseudomonadota</taxon>
        <taxon>Alphaproteobacteria</taxon>
        <taxon>Hyphomicrobiales</taxon>
        <taxon>Aestuariivirgaceae</taxon>
        <taxon>Aestuariivirga</taxon>
    </lineage>
</organism>
<dbReference type="GO" id="GO:0016747">
    <property type="term" value="F:acyltransferase activity, transferring groups other than amino-acyl groups"/>
    <property type="evidence" value="ECO:0007669"/>
    <property type="project" value="InterPro"/>
</dbReference>
<proteinExistence type="predicted"/>
<sequence length="145" mass="16191">MRRLAAADDAGMAALLLQRFFREEGFTTPDETILANLHKMLKMEHCAVLLAENAEEAVGVATVSMDFGIEYGWSAELGDLYVLPRHRGRGIARQLIGAAEDWLRGMGATGYQVTVTPHGADADLRRFYLSLGFEDERRALLYRML</sequence>
<dbReference type="Pfam" id="PF00583">
    <property type="entry name" value="Acetyltransf_1"/>
    <property type="match status" value="1"/>
</dbReference>
<evidence type="ECO:0000313" key="5">
    <source>
        <dbReference type="Proteomes" id="UP000248795"/>
    </source>
</evidence>
<evidence type="ECO:0000256" key="1">
    <source>
        <dbReference type="ARBA" id="ARBA00022679"/>
    </source>
</evidence>
<dbReference type="EMBL" id="QKVK01000004">
    <property type="protein sequence ID" value="PZF76848.1"/>
    <property type="molecule type" value="Genomic_DNA"/>
</dbReference>
<dbReference type="InterPro" id="IPR050832">
    <property type="entry name" value="Bact_Acetyltransf"/>
</dbReference>
<keyword evidence="5" id="KW-1185">Reference proteome</keyword>
<protein>
    <recommendedName>
        <fullName evidence="3">N-acetyltransferase domain-containing protein</fullName>
    </recommendedName>
</protein>
<evidence type="ECO:0000313" key="4">
    <source>
        <dbReference type="EMBL" id="PZF76848.1"/>
    </source>
</evidence>
<dbReference type="CDD" id="cd04301">
    <property type="entry name" value="NAT_SF"/>
    <property type="match status" value="1"/>
</dbReference>
<name>A0A2W2B9W2_9HYPH</name>
<comment type="caution">
    <text evidence="4">The sequence shown here is derived from an EMBL/GenBank/DDBJ whole genome shotgun (WGS) entry which is preliminary data.</text>
</comment>
<dbReference type="Gene3D" id="3.40.630.30">
    <property type="match status" value="1"/>
</dbReference>
<feature type="domain" description="N-acetyltransferase" evidence="3">
    <location>
        <begin position="1"/>
        <end position="145"/>
    </location>
</feature>
<keyword evidence="2" id="KW-0012">Acyltransferase</keyword>
<dbReference type="InterPro" id="IPR016181">
    <property type="entry name" value="Acyl_CoA_acyltransferase"/>
</dbReference>
<dbReference type="AlphaFoldDB" id="A0A2W2B9W2"/>
<dbReference type="PROSITE" id="PS51186">
    <property type="entry name" value="GNAT"/>
    <property type="match status" value="1"/>
</dbReference>
<keyword evidence="1" id="KW-0808">Transferase</keyword>
<reference evidence="5" key="1">
    <citation type="submission" date="2018-06" db="EMBL/GenBank/DDBJ databases">
        <title>Aestuariibacter litoralis strain KCTC 52945T.</title>
        <authorList>
            <person name="Li X."/>
            <person name="Salam N."/>
            <person name="Li J.-L."/>
            <person name="Chen Y.-M."/>
            <person name="Yang Z.-W."/>
            <person name="Zhang L.-Y."/>
            <person name="Han M.-X."/>
            <person name="Xiao M."/>
            <person name="Li W.-J."/>
        </authorList>
    </citation>
    <scope>NUCLEOTIDE SEQUENCE [LARGE SCALE GENOMIC DNA]</scope>
    <source>
        <strain evidence="5">KCTC 52945</strain>
    </source>
</reference>
<gene>
    <name evidence="4" type="ORF">DK847_10285</name>
</gene>
<dbReference type="PANTHER" id="PTHR43877">
    <property type="entry name" value="AMINOALKYLPHOSPHONATE N-ACETYLTRANSFERASE-RELATED-RELATED"/>
    <property type="match status" value="1"/>
</dbReference>